<accession>B8HT62</accession>
<evidence type="ECO:0000256" key="1">
    <source>
        <dbReference type="ARBA" id="ARBA00008769"/>
    </source>
</evidence>
<feature type="domain" description="SLH" evidence="3">
    <location>
        <begin position="43"/>
        <end position="107"/>
    </location>
</feature>
<proteinExistence type="inferred from homology"/>
<dbReference type="eggNOG" id="COG2960">
    <property type="taxonomic scope" value="Bacteria"/>
</dbReference>
<dbReference type="InterPro" id="IPR051465">
    <property type="entry name" value="Cell_Envelope_Struct_Comp"/>
</dbReference>
<dbReference type="InterPro" id="IPR007049">
    <property type="entry name" value="Carb-sel_porin_OprB"/>
</dbReference>
<dbReference type="PANTHER" id="PTHR43308">
    <property type="entry name" value="OUTER MEMBRANE PROTEIN ALPHA-RELATED"/>
    <property type="match status" value="1"/>
</dbReference>
<dbReference type="InterPro" id="IPR038673">
    <property type="entry name" value="OprB_sf"/>
</dbReference>
<dbReference type="AlphaFoldDB" id="B8HT62"/>
<dbReference type="InterPro" id="IPR001119">
    <property type="entry name" value="SLH_dom"/>
</dbReference>
<evidence type="ECO:0000259" key="3">
    <source>
        <dbReference type="PROSITE" id="PS51272"/>
    </source>
</evidence>
<dbReference type="KEGG" id="cyn:Cyan7425_1923"/>
<reference evidence="4" key="1">
    <citation type="submission" date="2009-01" db="EMBL/GenBank/DDBJ databases">
        <title>Complete sequence of chromosome Cyanothece sp. PCC 7425.</title>
        <authorList>
            <consortium name="US DOE Joint Genome Institute"/>
            <person name="Lucas S."/>
            <person name="Copeland A."/>
            <person name="Lapidus A."/>
            <person name="Glavina del Rio T."/>
            <person name="Dalin E."/>
            <person name="Tice H."/>
            <person name="Bruce D."/>
            <person name="Goodwin L."/>
            <person name="Pitluck S."/>
            <person name="Sims D."/>
            <person name="Meineke L."/>
            <person name="Brettin T."/>
            <person name="Detter J.C."/>
            <person name="Han C."/>
            <person name="Larimer F."/>
            <person name="Land M."/>
            <person name="Hauser L."/>
            <person name="Kyrpides N."/>
            <person name="Ovchinnikova G."/>
            <person name="Liberton M."/>
            <person name="Stoeckel J."/>
            <person name="Banerjee A."/>
            <person name="Singh A."/>
            <person name="Page L."/>
            <person name="Sato H."/>
            <person name="Zhao L."/>
            <person name="Sherman L."/>
            <person name="Pakrasi H."/>
            <person name="Richardson P."/>
        </authorList>
    </citation>
    <scope>NUCLEOTIDE SEQUENCE</scope>
    <source>
        <strain evidence="4">PCC 7425</strain>
    </source>
</reference>
<dbReference type="GO" id="GO:0016020">
    <property type="term" value="C:membrane"/>
    <property type="evidence" value="ECO:0007669"/>
    <property type="project" value="InterPro"/>
</dbReference>
<dbReference type="InterPro" id="IPR047684">
    <property type="entry name" value="Por_som-like"/>
</dbReference>
<protein>
    <submittedName>
        <fullName evidence="4">S-layer domain protein</fullName>
    </submittedName>
</protein>
<dbReference type="Gene3D" id="2.40.160.180">
    <property type="entry name" value="Carbohydrate-selective porin OprB"/>
    <property type="match status" value="1"/>
</dbReference>
<dbReference type="EMBL" id="CP001344">
    <property type="protein sequence ID" value="ACL44288.1"/>
    <property type="molecule type" value="Genomic_DNA"/>
</dbReference>
<organism evidence="4">
    <name type="scientific">Cyanothece sp. (strain PCC 7425 / ATCC 29141)</name>
    <dbReference type="NCBI Taxonomy" id="395961"/>
    <lineage>
        <taxon>Bacteria</taxon>
        <taxon>Bacillati</taxon>
        <taxon>Cyanobacteriota</taxon>
        <taxon>Cyanophyceae</taxon>
        <taxon>Gomontiellales</taxon>
        <taxon>Cyanothecaceae</taxon>
        <taxon>Cyanothece</taxon>
    </lineage>
</organism>
<dbReference type="GO" id="GO:0008643">
    <property type="term" value="P:carbohydrate transport"/>
    <property type="evidence" value="ECO:0007669"/>
    <property type="project" value="InterPro"/>
</dbReference>
<comment type="similarity">
    <text evidence="1 2">Belongs to the OprB family.</text>
</comment>
<sequence length="527" mass="56856">MNSSPPDLRAIAAGFSLSCLCFSPSPPSLAESTVDPALQPITAVNQLMDVQPTDWAYQAVQSLAERYECLAGYSGGSWGGEGALTRYTFAAGLKVCLEQIEQRYRFATTDLVQPDLPTLQALQNEFSPELQQLADQGAGLERRAASLEARQFSTTTKLTGQLIFATNAGGFTGNTILDPKGEAIAQADPNPTSLYRIALDLNTSFTGPDLLRVRLVAASGGTNDNAAGILEPFFGSGLDFSAKPPSFGTVEITRLHYSFKPLPDLTVTIAPEMRVTDFVDLNRYANLGFRDFSTEALVNNYILFPLSGPTTGAVVIWNPGRRAAVTLRAVYAAADAANPRDQGLLRGTAPFVRLLYPPPGNPFTVDLGDRGLFGDTFQGLVEVEYAPARRFTLRLQYSGGRLFNQRFDGIGVNAELAIAEKIGLVGRYGYSHYENTQFGNLTPNYWMAGLVVRDIWLPGSLAGVGVSQPFITPQIGNATQTNIEAFYNIPLSQGIQIAPVVQVITSPGNQSANGTIFTGTLRTVFYF</sequence>
<dbReference type="PANTHER" id="PTHR43308:SF1">
    <property type="entry name" value="OUTER MEMBRANE PROTEIN ALPHA"/>
    <property type="match status" value="1"/>
</dbReference>
<dbReference type="HOGENOM" id="CLU_018575_1_0_3"/>
<dbReference type="Pfam" id="PF04966">
    <property type="entry name" value="OprB"/>
    <property type="match status" value="1"/>
</dbReference>
<dbReference type="GO" id="GO:0015288">
    <property type="term" value="F:porin activity"/>
    <property type="evidence" value="ECO:0007669"/>
    <property type="project" value="InterPro"/>
</dbReference>
<dbReference type="OrthoDB" id="580845at2"/>
<dbReference type="STRING" id="395961.Cyan7425_1923"/>
<dbReference type="PROSITE" id="PS51272">
    <property type="entry name" value="SLH"/>
    <property type="match status" value="1"/>
</dbReference>
<evidence type="ECO:0000313" key="4">
    <source>
        <dbReference type="EMBL" id="ACL44288.1"/>
    </source>
</evidence>
<evidence type="ECO:0000256" key="2">
    <source>
        <dbReference type="RuleBase" id="RU363072"/>
    </source>
</evidence>
<name>B8HT62_CYAP4</name>
<gene>
    <name evidence="4" type="ordered locus">Cyan7425_1923</name>
</gene>
<dbReference type="NCBIfam" id="NF033921">
    <property type="entry name" value="por_somb"/>
    <property type="match status" value="1"/>
</dbReference>